<evidence type="ECO:0000259" key="3">
    <source>
        <dbReference type="Pfam" id="PF00752"/>
    </source>
</evidence>
<dbReference type="SUPFAM" id="SSF88723">
    <property type="entry name" value="PIN domain-like"/>
    <property type="match status" value="1"/>
</dbReference>
<evidence type="ECO:0000256" key="1">
    <source>
        <dbReference type="ARBA" id="ARBA00007398"/>
    </source>
</evidence>
<keyword evidence="5" id="KW-1185">Reference proteome</keyword>
<evidence type="ECO:0000313" key="4">
    <source>
        <dbReference type="EMBL" id="VUZ49276.1"/>
    </source>
</evidence>
<dbReference type="InterPro" id="IPR026832">
    <property type="entry name" value="Asteroid"/>
</dbReference>
<evidence type="ECO:0000313" key="5">
    <source>
        <dbReference type="Proteomes" id="UP000321570"/>
    </source>
</evidence>
<feature type="domain" description="XPG N-terminal" evidence="3">
    <location>
        <begin position="1"/>
        <end position="95"/>
    </location>
</feature>
<proteinExistence type="inferred from homology"/>
<reference evidence="4 5" key="1">
    <citation type="submission" date="2019-07" db="EMBL/GenBank/DDBJ databases">
        <authorList>
            <person name="Jastrzebski P J."/>
            <person name="Paukszto L."/>
            <person name="Jastrzebski P J."/>
        </authorList>
    </citation>
    <scope>NUCLEOTIDE SEQUENCE [LARGE SCALE GENOMIC DNA]</scope>
    <source>
        <strain evidence="4 5">WMS-il1</strain>
    </source>
</reference>
<evidence type="ECO:0000256" key="2">
    <source>
        <dbReference type="SAM" id="MobiDB-lite"/>
    </source>
</evidence>
<feature type="compositionally biased region" description="Basic residues" evidence="2">
    <location>
        <begin position="717"/>
        <end position="727"/>
    </location>
</feature>
<protein>
    <recommendedName>
        <fullName evidence="3">XPG N-terminal domain-containing protein</fullName>
    </recommendedName>
</protein>
<dbReference type="PANTHER" id="PTHR15665:SF1">
    <property type="entry name" value="PROTEIN ASTEROID HOMOLOG 1"/>
    <property type="match status" value="1"/>
</dbReference>
<feature type="compositionally biased region" description="Basic and acidic residues" evidence="2">
    <location>
        <begin position="730"/>
        <end position="741"/>
    </location>
</feature>
<dbReference type="EMBL" id="CABIJS010000333">
    <property type="protein sequence ID" value="VUZ49276.1"/>
    <property type="molecule type" value="Genomic_DNA"/>
</dbReference>
<dbReference type="PANTHER" id="PTHR15665">
    <property type="entry name" value="ASTEROID PROTEIN"/>
    <property type="match status" value="1"/>
</dbReference>
<feature type="region of interest" description="Disordered" evidence="2">
    <location>
        <begin position="697"/>
        <end position="747"/>
    </location>
</feature>
<dbReference type="AlphaFoldDB" id="A0A564YPZ4"/>
<comment type="similarity">
    <text evidence="1">Belongs to the asteroid family.</text>
</comment>
<accession>A0A564YPZ4</accession>
<dbReference type="InterPro" id="IPR006084">
    <property type="entry name" value="XPG/Rad2"/>
</dbReference>
<name>A0A564YPZ4_HYMDI</name>
<dbReference type="PRINTS" id="PR00853">
    <property type="entry name" value="XPGRADSUPER"/>
</dbReference>
<dbReference type="InterPro" id="IPR006085">
    <property type="entry name" value="XPG_DNA_repair_N"/>
</dbReference>
<dbReference type="InterPro" id="IPR029060">
    <property type="entry name" value="PIN-like_dom_sf"/>
</dbReference>
<dbReference type="Pfam" id="PF00752">
    <property type="entry name" value="XPG_N"/>
    <property type="match status" value="1"/>
</dbReference>
<sequence length="747" mass="84063">MGVRGLFSYIRKEQSNFRPIQLRDSFIIFDGHNVINKLYLNSPLYTQYNGEYFGFDIIVEEFLLNLRKCNLEPIFVFDGLHEFSKLKTILKRNTDRIITLSHLQENSTRGPLRDGTSDDFKVDIQPTLSVMASFRTLERCGVRYVVVDFEADQLAAAMAMYLGAPLVSNDSDFFILGPYWANKGSELIYVPTESCDFLTPHESEGGFYISAEQYIATETTTFRGLAPIQIPLFAVLSGNDYVPPGYFHAHLPGAAQQQPYPTSNNAARTASRFRRLIEWLSGFGNDIVDPVERILSKFPKSEKPRASHYICAGLASYHVPFEELPPYLSFLFGDNIPPSKVAQSPPVLTNLTSETYGLKALQALAAGEPSPRYLSVWPLRLLKAFRNGHVSGAACDALFAYGILLHGVVEDYQSREPFHLCSLPLRRLLVGLLFDAYPPNTFRLPGIFQCNGNLSYKEYRREGCTVINYKVVTFDRVSLRGFSNGFAFLQHHLYLPERPSIIPKWLHGMVCVLFLWARFDARPETGNLATSSVGLAVSLCAVAVQMRLLQNGAVIDARGRSNIIRQLLAIRNVDRGRIEPLRFTYLHIIAQIGAVLKSLTSLVDVIDALMPEGSGCEMELLPPQIMFPSGCLAHHIACMLANARPVDRMREATENWLPQLLGRVEPEFLEQIKSMFSGLVKFVDSWTASAPIAEFRMHRRDPPFNTSNPPSDQSRRPYSRRNARPPSKKLNIEADVERSMREAGLSD</sequence>
<dbReference type="GO" id="GO:0004518">
    <property type="term" value="F:nuclease activity"/>
    <property type="evidence" value="ECO:0007669"/>
    <property type="project" value="InterPro"/>
</dbReference>
<gene>
    <name evidence="4" type="ORF">WMSIL1_LOCUS8736</name>
</gene>
<dbReference type="Proteomes" id="UP000321570">
    <property type="component" value="Unassembled WGS sequence"/>
</dbReference>
<dbReference type="Gene3D" id="3.40.50.1010">
    <property type="entry name" value="5'-nuclease"/>
    <property type="match status" value="1"/>
</dbReference>
<organism evidence="4 5">
    <name type="scientific">Hymenolepis diminuta</name>
    <name type="common">Rat tapeworm</name>
    <dbReference type="NCBI Taxonomy" id="6216"/>
    <lineage>
        <taxon>Eukaryota</taxon>
        <taxon>Metazoa</taxon>
        <taxon>Spiralia</taxon>
        <taxon>Lophotrochozoa</taxon>
        <taxon>Platyhelminthes</taxon>
        <taxon>Cestoda</taxon>
        <taxon>Eucestoda</taxon>
        <taxon>Cyclophyllidea</taxon>
        <taxon>Hymenolepididae</taxon>
        <taxon>Hymenolepis</taxon>
    </lineage>
</organism>